<keyword evidence="2 4" id="KW-0853">WD repeat</keyword>
<evidence type="ECO:0000256" key="2">
    <source>
        <dbReference type="ARBA" id="ARBA00022574"/>
    </source>
</evidence>
<evidence type="ECO:0000256" key="1">
    <source>
        <dbReference type="ARBA" id="ARBA00007830"/>
    </source>
</evidence>
<dbReference type="PANTHER" id="PTHR10971">
    <property type="entry name" value="MRNA EXPORT FACTOR AND BUB3"/>
    <property type="match status" value="1"/>
</dbReference>
<dbReference type="Proteomes" id="UP000094565">
    <property type="component" value="Chromosome 4"/>
</dbReference>
<dbReference type="AlphaFoldDB" id="A0A1B2JHY2"/>
<organism evidence="5 6">
    <name type="scientific">Komagataella pastoris</name>
    <name type="common">Yeast</name>
    <name type="synonym">Pichia pastoris</name>
    <dbReference type="NCBI Taxonomy" id="4922"/>
    <lineage>
        <taxon>Eukaryota</taxon>
        <taxon>Fungi</taxon>
        <taxon>Dikarya</taxon>
        <taxon>Ascomycota</taxon>
        <taxon>Saccharomycotina</taxon>
        <taxon>Pichiomycetes</taxon>
        <taxon>Pichiales</taxon>
        <taxon>Pichiaceae</taxon>
        <taxon>Komagataella</taxon>
    </lineage>
</organism>
<accession>A0A1B2JHY2</accession>
<dbReference type="InterPro" id="IPR015943">
    <property type="entry name" value="WD40/YVTN_repeat-like_dom_sf"/>
</dbReference>
<feature type="repeat" description="WD" evidence="4">
    <location>
        <begin position="111"/>
        <end position="156"/>
    </location>
</feature>
<feature type="repeat" description="WD" evidence="4">
    <location>
        <begin position="26"/>
        <end position="59"/>
    </location>
</feature>
<keyword evidence="6" id="KW-1185">Reference proteome</keyword>
<dbReference type="InterPro" id="IPR001680">
    <property type="entry name" value="WD40_rpt"/>
</dbReference>
<dbReference type="InterPro" id="IPR036322">
    <property type="entry name" value="WD40_repeat_dom_sf"/>
</dbReference>
<protein>
    <submittedName>
        <fullName evidence="5">BA75_04607T0</fullName>
    </submittedName>
</protein>
<proteinExistence type="inferred from homology"/>
<feature type="repeat" description="WD" evidence="4">
    <location>
        <begin position="70"/>
        <end position="111"/>
    </location>
</feature>
<dbReference type="FunFam" id="2.130.10.10:FF:000190">
    <property type="entry name" value="Nuclear pore complex subunit"/>
    <property type="match status" value="1"/>
</dbReference>
<evidence type="ECO:0000256" key="3">
    <source>
        <dbReference type="ARBA" id="ARBA00022737"/>
    </source>
</evidence>
<dbReference type="Gene3D" id="2.130.10.10">
    <property type="entry name" value="YVTN repeat-like/Quinoprotein amine dehydrogenase"/>
    <property type="match status" value="1"/>
</dbReference>
<dbReference type="SMART" id="SM00320">
    <property type="entry name" value="WD40"/>
    <property type="match status" value="4"/>
</dbReference>
<dbReference type="EMBL" id="CP014587">
    <property type="protein sequence ID" value="ANZ77657.1"/>
    <property type="molecule type" value="Genomic_DNA"/>
</dbReference>
<dbReference type="PROSITE" id="PS50294">
    <property type="entry name" value="WD_REPEATS_REGION"/>
    <property type="match status" value="1"/>
</dbReference>
<evidence type="ECO:0000313" key="5">
    <source>
        <dbReference type="EMBL" id="ANZ77657.1"/>
    </source>
</evidence>
<comment type="similarity">
    <text evidence="1">Belongs to the WD repeat rae1 family.</text>
</comment>
<dbReference type="OrthoDB" id="256303at2759"/>
<evidence type="ECO:0000256" key="4">
    <source>
        <dbReference type="PROSITE-ProRule" id="PRU00221"/>
    </source>
</evidence>
<reference evidence="5 6" key="1">
    <citation type="submission" date="2016-02" db="EMBL/GenBank/DDBJ databases">
        <title>Comparative genomic and transcriptomic foundation for Pichia pastoris.</title>
        <authorList>
            <person name="Love K.R."/>
            <person name="Shah K.A."/>
            <person name="Whittaker C.A."/>
            <person name="Wu J."/>
            <person name="Bartlett M.C."/>
            <person name="Ma D."/>
            <person name="Leeson R.L."/>
            <person name="Priest M."/>
            <person name="Young S.K."/>
            <person name="Love J.C."/>
        </authorList>
    </citation>
    <scope>NUCLEOTIDE SEQUENCE [LARGE SCALE GENOMIC DNA]</scope>
    <source>
        <strain evidence="5 6">ATCC 28485</strain>
    </source>
</reference>
<dbReference type="Pfam" id="PF00400">
    <property type="entry name" value="WD40"/>
    <property type="match status" value="3"/>
</dbReference>
<dbReference type="SUPFAM" id="SSF50978">
    <property type="entry name" value="WD40 repeat-like"/>
    <property type="match status" value="1"/>
</dbReference>
<sequence length="355" mass="39027">MSFLSSSNVNVTQGTVQDLQNDVVVGNGPEDSISDLAFSPQAELLAVASWDKKVRVYEVLPTGTTEGRALYDHESPVLAVHWSPDGTKVATGAADRQVRLYDVQTGQVQNLGMHEAPVKALRFVEVGPTSTPVVVSGGWDKALRYWDPRSAQPMATVALPERVYAMDTSQKLLVVATAERHIGVIDLNQPQQLFKQTMSPLKWQTRTVACYPQGNGYAIGSIEGRCCLQYIDATEQAKSGFSFKCHRVPRPAPAKESDVYSINSIRFHPVYGTFSTAGSDGAFHFWDKDQKHRLKGFPAGPTSISSTAFNRNGGIFAYAYSYDWSKGPEGNSANTPIQLRLHATKDEEVKQRNKK</sequence>
<gene>
    <name evidence="5" type="primary">GLE2</name>
    <name evidence="5" type="ORF">ATY40_BA7504607</name>
</gene>
<keyword evidence="3" id="KW-0677">Repeat</keyword>
<name>A0A1B2JHY2_PICPA</name>
<evidence type="ECO:0000313" key="6">
    <source>
        <dbReference type="Proteomes" id="UP000094565"/>
    </source>
</evidence>
<dbReference type="PROSITE" id="PS50082">
    <property type="entry name" value="WD_REPEATS_2"/>
    <property type="match status" value="3"/>
</dbReference>